<gene>
    <name evidence="3" type="ORF">DSCOOX_43500</name>
</gene>
<keyword evidence="4" id="KW-1185">Reference proteome</keyword>
<evidence type="ECO:0000259" key="2">
    <source>
        <dbReference type="Pfam" id="PF14065"/>
    </source>
</evidence>
<dbReference type="AlphaFoldDB" id="A0A5K8AH31"/>
<organism evidence="3 4">
    <name type="scientific">Desulfosarcina ovata subsp. ovata</name>
    <dbReference type="NCBI Taxonomy" id="2752305"/>
    <lineage>
        <taxon>Bacteria</taxon>
        <taxon>Pseudomonadati</taxon>
        <taxon>Thermodesulfobacteriota</taxon>
        <taxon>Desulfobacteria</taxon>
        <taxon>Desulfobacterales</taxon>
        <taxon>Desulfosarcinaceae</taxon>
        <taxon>Desulfosarcina</taxon>
    </lineage>
</organism>
<dbReference type="Proteomes" id="UP000422108">
    <property type="component" value="Chromosome"/>
</dbReference>
<dbReference type="InterPro" id="IPR025351">
    <property type="entry name" value="Pvc16_N"/>
</dbReference>
<evidence type="ECO:0000259" key="1">
    <source>
        <dbReference type="Pfam" id="PF13676"/>
    </source>
</evidence>
<dbReference type="Pfam" id="PF14065">
    <property type="entry name" value="Pvc16_N"/>
    <property type="match status" value="1"/>
</dbReference>
<evidence type="ECO:0000313" key="3">
    <source>
        <dbReference type="EMBL" id="BBO91170.1"/>
    </source>
</evidence>
<sequence length="310" mass="35038">MATIFLSYRRTDSPQACRIYDWLVRRFGEDDVFMDVATIPVAVSFSDFIRQAIADSRLMLVLIGARWLERIGEDDDPVRAEVETAIAEKIPLLPVLIGNTAMPDPDQLPASIRTLAFRNAVIVGVSRDFHTHMQALLPKIESILGRLAGHSLVMDDPDVIQRACASVIDSLKEAYARTGIAEWNVVWEVVGPRDFVKTNQIYVTLFLHRVVRLEALLELHFILSFWGYFAVSDHRLAGWVIHQLERHPVIPFALDVNGGEAVDVDLKIRPSDEDPRQIWTMITNEPLRLSLAYVATIDPLREAAEHVSRP</sequence>
<feature type="domain" description="TIR" evidence="1">
    <location>
        <begin position="4"/>
        <end position="119"/>
    </location>
</feature>
<name>A0A5K8AH31_9BACT</name>
<protein>
    <submittedName>
        <fullName evidence="3">Uncharacterized protein</fullName>
    </submittedName>
</protein>
<feature type="domain" description="Pvc16 N-terminal" evidence="2">
    <location>
        <begin position="215"/>
        <end position="303"/>
    </location>
</feature>
<dbReference type="InterPro" id="IPR000157">
    <property type="entry name" value="TIR_dom"/>
</dbReference>
<reference evidence="3 4" key="1">
    <citation type="submission" date="2019-11" db="EMBL/GenBank/DDBJ databases">
        <title>Comparative genomics of hydrocarbon-degrading Desulfosarcina strains.</title>
        <authorList>
            <person name="Watanabe M."/>
            <person name="Kojima H."/>
            <person name="Fukui M."/>
        </authorList>
    </citation>
    <scope>NUCLEOTIDE SEQUENCE [LARGE SCALE GENOMIC DNA]</scope>
    <source>
        <strain evidence="4">oXyS1</strain>
    </source>
</reference>
<dbReference type="RefSeq" id="WP_162459064.1">
    <property type="nucleotide sequence ID" value="NZ_AP021879.1"/>
</dbReference>
<evidence type="ECO:0000313" key="4">
    <source>
        <dbReference type="Proteomes" id="UP000422108"/>
    </source>
</evidence>
<dbReference type="GO" id="GO:0007165">
    <property type="term" value="P:signal transduction"/>
    <property type="evidence" value="ECO:0007669"/>
    <property type="project" value="InterPro"/>
</dbReference>
<dbReference type="Pfam" id="PF13676">
    <property type="entry name" value="TIR_2"/>
    <property type="match status" value="1"/>
</dbReference>
<dbReference type="Gene3D" id="3.40.50.10140">
    <property type="entry name" value="Toll/interleukin-1 receptor homology (TIR) domain"/>
    <property type="match status" value="1"/>
</dbReference>
<dbReference type="SUPFAM" id="SSF52200">
    <property type="entry name" value="Toll/Interleukin receptor TIR domain"/>
    <property type="match status" value="1"/>
</dbReference>
<dbReference type="EMBL" id="AP021879">
    <property type="protein sequence ID" value="BBO91170.1"/>
    <property type="molecule type" value="Genomic_DNA"/>
</dbReference>
<accession>A0A5K8AH31</accession>
<proteinExistence type="predicted"/>
<dbReference type="InterPro" id="IPR035897">
    <property type="entry name" value="Toll_tir_struct_dom_sf"/>
</dbReference>